<evidence type="ECO:0000313" key="2">
    <source>
        <dbReference type="EMBL" id="MCW5323696.1"/>
    </source>
</evidence>
<dbReference type="Proteomes" id="UP001208935">
    <property type="component" value="Unassembled WGS sequence"/>
</dbReference>
<reference evidence="3" key="1">
    <citation type="submission" date="2023-07" db="EMBL/GenBank/DDBJ databases">
        <title>Verminephrobacter genomes.</title>
        <authorList>
            <person name="Lund M.B."/>
        </authorList>
    </citation>
    <scope>NUCLEOTIDE SEQUENCE [LARGE SCALE GENOMIC DNA]</scope>
    <source>
        <strain evidence="3">AtM5-05</strain>
    </source>
</reference>
<comment type="caution">
    <text evidence="2">The sequence shown here is derived from an EMBL/GenBank/DDBJ whole genome shotgun (WGS) entry which is preliminary data.</text>
</comment>
<dbReference type="GeneID" id="77319375"/>
<dbReference type="Gene3D" id="6.20.450.20">
    <property type="match status" value="1"/>
</dbReference>
<gene>
    <name evidence="2" type="ORF">D5039_21895</name>
</gene>
<sequence>MTTATTPLDPRVSEFETQQQADSYDRWFRVKVQEAIESERPSLPHDAAIARVDALLDEMRAKRAAH</sequence>
<dbReference type="Pfam" id="PF21217">
    <property type="entry name" value="PaaA2"/>
    <property type="match status" value="1"/>
</dbReference>
<evidence type="ECO:0000313" key="3">
    <source>
        <dbReference type="Proteomes" id="UP001208935"/>
    </source>
</evidence>
<name>A0ABT3KZJ3_9BURK</name>
<evidence type="ECO:0000259" key="1">
    <source>
        <dbReference type="Pfam" id="PF21217"/>
    </source>
</evidence>
<dbReference type="RefSeq" id="WP_010100874.1">
    <property type="nucleotide sequence ID" value="NZ_QZCV01000004.1"/>
</dbReference>
<feature type="domain" description="Stability determinant" evidence="1">
    <location>
        <begin position="20"/>
        <end position="47"/>
    </location>
</feature>
<protein>
    <submittedName>
        <fullName evidence="2">Stability determinant</fullName>
    </submittedName>
</protein>
<dbReference type="InterPro" id="IPR048851">
    <property type="entry name" value="PaaA2_dom"/>
</dbReference>
<keyword evidence="3" id="KW-1185">Reference proteome</keyword>
<organism evidence="2 3">
    <name type="scientific">Verminephrobacter aporrectodeae subsp. tuberculatae</name>
    <dbReference type="NCBI Taxonomy" id="1110392"/>
    <lineage>
        <taxon>Bacteria</taxon>
        <taxon>Pseudomonadati</taxon>
        <taxon>Pseudomonadota</taxon>
        <taxon>Betaproteobacteria</taxon>
        <taxon>Burkholderiales</taxon>
        <taxon>Comamonadaceae</taxon>
        <taxon>Verminephrobacter</taxon>
    </lineage>
</organism>
<accession>A0ABT3KZJ3</accession>
<dbReference type="EMBL" id="QZCW01000008">
    <property type="protein sequence ID" value="MCW5323696.1"/>
    <property type="molecule type" value="Genomic_DNA"/>
</dbReference>
<proteinExistence type="predicted"/>